<gene>
    <name evidence="16" type="ORF">Cgig2_031753</name>
</gene>
<dbReference type="InterPro" id="IPR013210">
    <property type="entry name" value="LRR_N_plant-typ"/>
</dbReference>
<evidence type="ECO:0000259" key="14">
    <source>
        <dbReference type="Pfam" id="PF08263"/>
    </source>
</evidence>
<comment type="caution">
    <text evidence="16">The sequence shown here is derived from an EMBL/GenBank/DDBJ whole genome shotgun (WGS) entry which is preliminary data.</text>
</comment>
<accession>A0A9Q1KRP3</accession>
<dbReference type="Gene3D" id="3.80.10.10">
    <property type="entry name" value="Ribonuclease Inhibitor"/>
    <property type="match status" value="4"/>
</dbReference>
<keyword evidence="6" id="KW-0812">Transmembrane</keyword>
<evidence type="ECO:0000256" key="9">
    <source>
        <dbReference type="ARBA" id="ARBA00022989"/>
    </source>
</evidence>
<evidence type="ECO:0000256" key="5">
    <source>
        <dbReference type="ARBA" id="ARBA00022614"/>
    </source>
</evidence>
<name>A0A9Q1KRP3_9CARY</name>
<sequence>MNNAMQFLMMILIFLFLQHHFNFINGRISLSEHEALLGIKSAITHDPYNCLSSWNSTTHHCTWPRVICFSESASNRHVISLDITSCFLNGTLSPDIGFLKNLRNLSVANNNLSGPLPSSLFLLSGLQHLDLSTNEFNGSLSSSLSSLKALQYLDLSGNKFNCPLPLDVAEMVQLRCLSLGFNNFSGEIPPEIGKLQFLEELVLEWNALSGALPSELGYLTSLNLLCLSMNQLSGEIPESFSQLNNLTDLYLADNNLSGSMPRNLGTNGKLEYLDLSQNKLTGNLPGVELIDLSNNELSGALPPTIGNFSSLQELFLQGNRFSGSIHPQIGNLQYLDLSSNNFSGKIPNLLPNLVFLNLSRNQLSGDIPEFPAYLPLYELLSMNQACKPFRDAITNDVLIWLDIIVERRLSLCLTDESLIKIASKANGRLQNLALLSCVRITDGGLMRVVNENPHISKLYVPRCTSLTPEGVIRAVTTLTEGSNCLTSVKINGIYNLNQHLQALESNLPKGQDREPRFYHKYDNYSFRSLDKDTRPIDVEMCPKCQMVRLVFDCGRKSCGDRCRGCLHCFSRCAGCGRCITDADDELEKTICLDYLCLDCWLSLLKCNHCTRPFCPRHADEETS</sequence>
<dbReference type="Pfam" id="PF08263">
    <property type="entry name" value="LRRNT_2"/>
    <property type="match status" value="1"/>
</dbReference>
<keyword evidence="4" id="KW-1003">Cell membrane</keyword>
<keyword evidence="12" id="KW-0325">Glycoprotein</keyword>
<feature type="domain" description="Leucine-rich repeat-containing N-terminal plant-type" evidence="14">
    <location>
        <begin position="31"/>
        <end position="68"/>
    </location>
</feature>
<evidence type="ECO:0000256" key="3">
    <source>
        <dbReference type="ARBA" id="ARBA00009592"/>
    </source>
</evidence>
<evidence type="ECO:0000313" key="17">
    <source>
        <dbReference type="Proteomes" id="UP001153076"/>
    </source>
</evidence>
<evidence type="ECO:0000256" key="2">
    <source>
        <dbReference type="ARBA" id="ARBA00004479"/>
    </source>
</evidence>
<dbReference type="PANTHER" id="PTHR27000:SF679">
    <property type="entry name" value="OS01G0170300 PROTEIN"/>
    <property type="match status" value="1"/>
</dbReference>
<keyword evidence="11" id="KW-0675">Receptor</keyword>
<keyword evidence="8" id="KW-0677">Repeat</keyword>
<dbReference type="InterPro" id="IPR032675">
    <property type="entry name" value="LRR_dom_sf"/>
</dbReference>
<dbReference type="FunFam" id="3.80.10.10:FF:000383">
    <property type="entry name" value="Leucine-rich repeat receptor protein kinase EMS1"/>
    <property type="match status" value="1"/>
</dbReference>
<evidence type="ECO:0000256" key="11">
    <source>
        <dbReference type="ARBA" id="ARBA00023170"/>
    </source>
</evidence>
<dbReference type="SMART" id="SM00369">
    <property type="entry name" value="LRR_TYP"/>
    <property type="match status" value="7"/>
</dbReference>
<dbReference type="SUPFAM" id="SSF52058">
    <property type="entry name" value="L domain-like"/>
    <property type="match status" value="2"/>
</dbReference>
<evidence type="ECO:0000256" key="1">
    <source>
        <dbReference type="ARBA" id="ARBA00004162"/>
    </source>
</evidence>
<dbReference type="PROSITE" id="PS51450">
    <property type="entry name" value="LRR"/>
    <property type="match status" value="2"/>
</dbReference>
<evidence type="ECO:0000256" key="13">
    <source>
        <dbReference type="SAM" id="SignalP"/>
    </source>
</evidence>
<dbReference type="Pfam" id="PF00560">
    <property type="entry name" value="LRR_1"/>
    <property type="match status" value="1"/>
</dbReference>
<dbReference type="GO" id="GO:0005886">
    <property type="term" value="C:plasma membrane"/>
    <property type="evidence" value="ECO:0007669"/>
    <property type="project" value="UniProtKB-SubCell"/>
</dbReference>
<evidence type="ECO:0000256" key="12">
    <source>
        <dbReference type="ARBA" id="ARBA00023180"/>
    </source>
</evidence>
<dbReference type="FunFam" id="3.80.10.10:FF:000041">
    <property type="entry name" value="LRR receptor-like serine/threonine-protein kinase ERECTA"/>
    <property type="match status" value="1"/>
</dbReference>
<dbReference type="FunFam" id="3.80.10.10:FF:000275">
    <property type="entry name" value="Leucine-rich repeat receptor-like protein kinase"/>
    <property type="match status" value="1"/>
</dbReference>
<proteinExistence type="inferred from homology"/>
<keyword evidence="17" id="KW-1185">Reference proteome</keyword>
<evidence type="ECO:0000256" key="6">
    <source>
        <dbReference type="ARBA" id="ARBA00022692"/>
    </source>
</evidence>
<keyword evidence="5" id="KW-0433">Leucine-rich repeat</keyword>
<feature type="signal peptide" evidence="13">
    <location>
        <begin position="1"/>
        <end position="26"/>
    </location>
</feature>
<dbReference type="OrthoDB" id="1939111at2759"/>
<dbReference type="PRINTS" id="PR00019">
    <property type="entry name" value="LEURICHRPT"/>
</dbReference>
<dbReference type="InterPro" id="IPR001611">
    <property type="entry name" value="Leu-rich_rpt"/>
</dbReference>
<keyword evidence="10" id="KW-0472">Membrane</keyword>
<reference evidence="16" key="1">
    <citation type="submission" date="2022-04" db="EMBL/GenBank/DDBJ databases">
        <title>Carnegiea gigantea Genome sequencing and assembly v2.</title>
        <authorList>
            <person name="Copetti D."/>
            <person name="Sanderson M.J."/>
            <person name="Burquez A."/>
            <person name="Wojciechowski M.F."/>
        </authorList>
    </citation>
    <scope>NUCLEOTIDE SEQUENCE</scope>
    <source>
        <strain evidence="16">SGP5-SGP5p</strain>
        <tissue evidence="16">Aerial part</tissue>
    </source>
</reference>
<keyword evidence="7 13" id="KW-0732">Signal</keyword>
<evidence type="ECO:0000256" key="7">
    <source>
        <dbReference type="ARBA" id="ARBA00022729"/>
    </source>
</evidence>
<evidence type="ECO:0000256" key="8">
    <source>
        <dbReference type="ARBA" id="ARBA00022737"/>
    </source>
</evidence>
<dbReference type="InterPro" id="IPR055414">
    <property type="entry name" value="LRR_R13L4/SHOC2-like"/>
</dbReference>
<evidence type="ECO:0000256" key="10">
    <source>
        <dbReference type="ARBA" id="ARBA00023136"/>
    </source>
</evidence>
<feature type="chain" id="PRO_5040466261" evidence="13">
    <location>
        <begin position="27"/>
        <end position="623"/>
    </location>
</feature>
<evidence type="ECO:0000313" key="16">
    <source>
        <dbReference type="EMBL" id="KAJ8447699.1"/>
    </source>
</evidence>
<comment type="similarity">
    <text evidence="3">Belongs to the RLP family.</text>
</comment>
<organism evidence="16 17">
    <name type="scientific">Carnegiea gigantea</name>
    <dbReference type="NCBI Taxonomy" id="171969"/>
    <lineage>
        <taxon>Eukaryota</taxon>
        <taxon>Viridiplantae</taxon>
        <taxon>Streptophyta</taxon>
        <taxon>Embryophyta</taxon>
        <taxon>Tracheophyta</taxon>
        <taxon>Spermatophyta</taxon>
        <taxon>Magnoliopsida</taxon>
        <taxon>eudicotyledons</taxon>
        <taxon>Gunneridae</taxon>
        <taxon>Pentapetalae</taxon>
        <taxon>Caryophyllales</taxon>
        <taxon>Cactineae</taxon>
        <taxon>Cactaceae</taxon>
        <taxon>Cactoideae</taxon>
        <taxon>Echinocereeae</taxon>
        <taxon>Carnegiea</taxon>
    </lineage>
</organism>
<dbReference type="Pfam" id="PF23598">
    <property type="entry name" value="LRR_14"/>
    <property type="match status" value="1"/>
</dbReference>
<comment type="subcellular location">
    <subcellularLocation>
        <location evidence="1">Cell membrane</location>
        <topology evidence="1">Single-pass membrane protein</topology>
    </subcellularLocation>
    <subcellularLocation>
        <location evidence="2">Membrane</location>
        <topology evidence="2">Single-pass type I membrane protein</topology>
    </subcellularLocation>
</comment>
<evidence type="ECO:0000256" key="4">
    <source>
        <dbReference type="ARBA" id="ARBA00022475"/>
    </source>
</evidence>
<dbReference type="EMBL" id="JAKOGI010000036">
    <property type="protein sequence ID" value="KAJ8447699.1"/>
    <property type="molecule type" value="Genomic_DNA"/>
</dbReference>
<evidence type="ECO:0000259" key="15">
    <source>
        <dbReference type="Pfam" id="PF23598"/>
    </source>
</evidence>
<dbReference type="AlphaFoldDB" id="A0A9Q1KRP3"/>
<dbReference type="Proteomes" id="UP001153076">
    <property type="component" value="Unassembled WGS sequence"/>
</dbReference>
<protein>
    <submittedName>
        <fullName evidence="16">Uncharacterized protein</fullName>
    </submittedName>
</protein>
<keyword evidence="9" id="KW-1133">Transmembrane helix</keyword>
<dbReference type="InterPro" id="IPR003591">
    <property type="entry name" value="Leu-rich_rpt_typical-subtyp"/>
</dbReference>
<feature type="domain" description="Disease resistance R13L4/SHOC-2-like LRR" evidence="15">
    <location>
        <begin position="138"/>
        <end position="363"/>
    </location>
</feature>
<dbReference type="PANTHER" id="PTHR27000">
    <property type="entry name" value="LEUCINE-RICH REPEAT RECEPTOR-LIKE PROTEIN KINASE FAMILY PROTEIN-RELATED"/>
    <property type="match status" value="1"/>
</dbReference>